<feature type="transmembrane region" description="Helical" evidence="6">
    <location>
        <begin position="76"/>
        <end position="98"/>
    </location>
</feature>
<evidence type="ECO:0000313" key="9">
    <source>
        <dbReference type="Proteomes" id="UP001186104"/>
    </source>
</evidence>
<dbReference type="RefSeq" id="WP_317532755.1">
    <property type="nucleotide sequence ID" value="NZ_JAWLKF010000003.1"/>
</dbReference>
<comment type="subcellular location">
    <subcellularLocation>
        <location evidence="1">Membrane</location>
        <topology evidence="1">Multi-pass membrane protein</topology>
    </subcellularLocation>
</comment>
<evidence type="ECO:0000256" key="6">
    <source>
        <dbReference type="SAM" id="Phobius"/>
    </source>
</evidence>
<dbReference type="InterPro" id="IPR013525">
    <property type="entry name" value="ABC2_TM"/>
</dbReference>
<evidence type="ECO:0000256" key="2">
    <source>
        <dbReference type="ARBA" id="ARBA00022692"/>
    </source>
</evidence>
<proteinExistence type="predicted"/>
<keyword evidence="3 6" id="KW-1133">Transmembrane helix</keyword>
<keyword evidence="4 6" id="KW-0472">Membrane</keyword>
<evidence type="ECO:0000256" key="5">
    <source>
        <dbReference type="ARBA" id="ARBA00023251"/>
    </source>
</evidence>
<dbReference type="PANTHER" id="PTHR43077:SF11">
    <property type="entry name" value="TRANSPORT PERMEASE YVFS-RELATED"/>
    <property type="match status" value="1"/>
</dbReference>
<feature type="domain" description="ABC-2 type transporter transmembrane" evidence="7">
    <location>
        <begin position="30"/>
        <end position="223"/>
    </location>
</feature>
<keyword evidence="5" id="KW-0046">Antibiotic resistance</keyword>
<feature type="transmembrane region" description="Helical" evidence="6">
    <location>
        <begin position="40"/>
        <end position="56"/>
    </location>
</feature>
<feature type="transmembrane region" description="Helical" evidence="6">
    <location>
        <begin position="150"/>
        <end position="174"/>
    </location>
</feature>
<organism evidence="8 9">
    <name type="scientific">Rhodococcus cerastii</name>
    <dbReference type="NCBI Taxonomy" id="908616"/>
    <lineage>
        <taxon>Bacteria</taxon>
        <taxon>Bacillati</taxon>
        <taxon>Actinomycetota</taxon>
        <taxon>Actinomycetes</taxon>
        <taxon>Mycobacteriales</taxon>
        <taxon>Nocardiaceae</taxon>
        <taxon>Rhodococcus</taxon>
    </lineage>
</organism>
<feature type="transmembrane region" description="Helical" evidence="6">
    <location>
        <begin position="186"/>
        <end position="204"/>
    </location>
</feature>
<keyword evidence="9" id="KW-1185">Reference proteome</keyword>
<dbReference type="InterPro" id="IPR051328">
    <property type="entry name" value="T7SS_ABC-Transporter"/>
</dbReference>
<dbReference type="EMBL" id="JAWLKF010000003">
    <property type="protein sequence ID" value="MDV6302541.1"/>
    <property type="molecule type" value="Genomic_DNA"/>
</dbReference>
<feature type="transmembrane region" description="Helical" evidence="6">
    <location>
        <begin position="119"/>
        <end position="144"/>
    </location>
</feature>
<dbReference type="PANTHER" id="PTHR43077">
    <property type="entry name" value="TRANSPORT PERMEASE YVFS-RELATED"/>
    <property type="match status" value="1"/>
</dbReference>
<feature type="transmembrane region" description="Helical" evidence="6">
    <location>
        <begin position="238"/>
        <end position="260"/>
    </location>
</feature>
<dbReference type="PIRSF" id="PIRSF006648">
    <property type="entry name" value="DrrB"/>
    <property type="match status" value="1"/>
</dbReference>
<name>A0ABU4CYJ2_9NOCA</name>
<gene>
    <name evidence="8" type="ORF">R3P93_08215</name>
</gene>
<evidence type="ECO:0000256" key="1">
    <source>
        <dbReference type="ARBA" id="ARBA00004141"/>
    </source>
</evidence>
<evidence type="ECO:0000256" key="3">
    <source>
        <dbReference type="ARBA" id="ARBA00022989"/>
    </source>
</evidence>
<dbReference type="Proteomes" id="UP001186104">
    <property type="component" value="Unassembled WGS sequence"/>
</dbReference>
<dbReference type="Pfam" id="PF01061">
    <property type="entry name" value="ABC2_membrane"/>
    <property type="match status" value="1"/>
</dbReference>
<evidence type="ECO:0000313" key="8">
    <source>
        <dbReference type="EMBL" id="MDV6302541.1"/>
    </source>
</evidence>
<accession>A0ABU4CYJ2</accession>
<reference evidence="8 9" key="1">
    <citation type="submission" date="2023-10" db="EMBL/GenBank/DDBJ databases">
        <title>Development of a sustainable strategy for remediation of hydrocarbon-contaminated territories based on the waste exchange concept.</title>
        <authorList>
            <person name="Krivoruchko A."/>
        </authorList>
    </citation>
    <scope>NUCLEOTIDE SEQUENCE [LARGE SCALE GENOMIC DNA]</scope>
    <source>
        <strain evidence="8 9">IEGM 1327</strain>
    </source>
</reference>
<comment type="caution">
    <text evidence="8">The sequence shown here is derived from an EMBL/GenBank/DDBJ whole genome shotgun (WGS) entry which is preliminary data.</text>
</comment>
<dbReference type="InterPro" id="IPR000412">
    <property type="entry name" value="ABC_2_transport"/>
</dbReference>
<evidence type="ECO:0000259" key="7">
    <source>
        <dbReference type="Pfam" id="PF01061"/>
    </source>
</evidence>
<evidence type="ECO:0000256" key="4">
    <source>
        <dbReference type="ARBA" id="ARBA00023136"/>
    </source>
</evidence>
<protein>
    <submittedName>
        <fullName evidence="8">ABC transporter permease</fullName>
    </submittedName>
</protein>
<sequence length="267" mass="28673">MTTTTPSTTTRTSARAVAWGGFSPTFLGLEIRRLFRNKRTLIFTLVMPPVFFVIFGTQSDYRTDYPFAHGNVTGYIAISMAVYGAMLATTSGGAMVSVERAQGWSRQLRLTPLKPVAYIVTKVLVAMTMGAASIVVVFVVAKFLGADMPIWVWIVSGLIGWIGSAVFAAFGLFMGYLLPSENVMQILGPVLAFLALAGGLFVPLGDSGWFPMLAQFTPLYGLATVSRAAFAGTETGTLLIAVINLVVWATVFVSGAALLFRRDTTRA</sequence>
<keyword evidence="2 6" id="KW-0812">Transmembrane</keyword>